<keyword evidence="3" id="KW-1185">Reference proteome</keyword>
<accession>A0ABN5INY4</accession>
<protein>
    <submittedName>
        <fullName evidence="2">Uncharacterized protein</fullName>
    </submittedName>
</protein>
<gene>
    <name evidence="2" type="ORF">B7G68_00365</name>
</gene>
<evidence type="ECO:0000313" key="2">
    <source>
        <dbReference type="EMBL" id="AVQ00451.1"/>
    </source>
</evidence>
<evidence type="ECO:0000256" key="1">
    <source>
        <dbReference type="SAM" id="MobiDB-lite"/>
    </source>
</evidence>
<dbReference type="Proteomes" id="UP000240527">
    <property type="component" value="Chromosome"/>
</dbReference>
<organism evidence="2 3">
    <name type="scientific">Caulobacter segnis</name>
    <dbReference type="NCBI Taxonomy" id="88688"/>
    <lineage>
        <taxon>Bacteria</taxon>
        <taxon>Pseudomonadati</taxon>
        <taxon>Pseudomonadota</taxon>
        <taxon>Alphaproteobacteria</taxon>
        <taxon>Caulobacterales</taxon>
        <taxon>Caulobacteraceae</taxon>
        <taxon>Caulobacter</taxon>
    </lineage>
</organism>
<reference evidence="2 3" key="1">
    <citation type="journal article" date="2015" name="Biotechnol. Bioeng.">
        <title>Genome sequence and phenotypic characterization of Caulobacter segnis.</title>
        <authorList>
            <person name="Patel S."/>
            <person name="Fletcher B."/>
            <person name="Scott D.C."/>
            <person name="Ely B."/>
        </authorList>
    </citation>
    <scope>NUCLEOTIDE SEQUENCE [LARGE SCALE GENOMIC DNA]</scope>
    <source>
        <strain evidence="2 3">TK0059</strain>
    </source>
</reference>
<evidence type="ECO:0000313" key="3">
    <source>
        <dbReference type="Proteomes" id="UP000240527"/>
    </source>
</evidence>
<proteinExistence type="predicted"/>
<feature type="region of interest" description="Disordered" evidence="1">
    <location>
        <begin position="64"/>
        <end position="94"/>
    </location>
</feature>
<dbReference type="EMBL" id="CP027850">
    <property type="protein sequence ID" value="AVQ00451.1"/>
    <property type="molecule type" value="Genomic_DNA"/>
</dbReference>
<sequence>MSTAIAIGTWRRPPSRRDLRRNLLALGAVLGVHALVLLALVSGARWTPQLIEPPIIHAELVDTPSPQAKASPPPPLARPSRPVLGTPAPAPPTNVAALPAAKPSGPPAIVAPPGFTARKLVEQSDETRKSLRDSLGCRHEKVTALTRDEKAACAEADGKRALTAPMYAAIDPDKKAAFDGDCKKDDEWCLYRVGKGPYPGIFALGKKKKRKGWDD</sequence>
<name>A0ABN5INY4_9CAUL</name>
<dbReference type="RefSeq" id="WP_013077273.1">
    <property type="nucleotide sequence ID" value="NZ_CP027850.1"/>
</dbReference>